<dbReference type="PRINTS" id="PR00502">
    <property type="entry name" value="NUDIXFAMILY"/>
</dbReference>
<proteinExistence type="inferred from homology"/>
<gene>
    <name evidence="5" type="ORF">GLW04_06300</name>
</gene>
<evidence type="ECO:0000256" key="2">
    <source>
        <dbReference type="ARBA" id="ARBA00022801"/>
    </source>
</evidence>
<accession>A0A845DQ20</accession>
<name>A0A845DQ20_9BACI</name>
<comment type="similarity">
    <text evidence="3">Belongs to the Nudix hydrolase family.</text>
</comment>
<dbReference type="GO" id="GO:0019693">
    <property type="term" value="P:ribose phosphate metabolic process"/>
    <property type="evidence" value="ECO:0007669"/>
    <property type="project" value="TreeGrafter"/>
</dbReference>
<dbReference type="GO" id="GO:0016462">
    <property type="term" value="F:pyrophosphatase activity"/>
    <property type="evidence" value="ECO:0007669"/>
    <property type="project" value="UniProtKB-ARBA"/>
</dbReference>
<dbReference type="InterPro" id="IPR015797">
    <property type="entry name" value="NUDIX_hydrolase-like_dom_sf"/>
</dbReference>
<evidence type="ECO:0000259" key="4">
    <source>
        <dbReference type="PROSITE" id="PS51462"/>
    </source>
</evidence>
<dbReference type="PROSITE" id="PS51462">
    <property type="entry name" value="NUDIX"/>
    <property type="match status" value="1"/>
</dbReference>
<dbReference type="EMBL" id="WMET01000001">
    <property type="protein sequence ID" value="MYL19496.1"/>
    <property type="molecule type" value="Genomic_DNA"/>
</dbReference>
<comment type="caution">
    <text evidence="5">The sequence shown here is derived from an EMBL/GenBank/DDBJ whole genome shotgun (WGS) entry which is preliminary data.</text>
</comment>
<sequence length="180" mass="20463">MKKFEEKTYQSETIYTGKIVQLDVDSVTLPDGNTSKRELIRHPGAVAVIATTKEGKLVLVEQYRKAMEKSIIEIPAGKLEPGEDPKSCAMRELEEETGYATEDLELVTSFYTSPGFADELVYVYFTDNIEPMDIQPDGDEDEFVELMELSLDEAVQLERDQRIHDAKTAYALLYLQLKQK</sequence>
<reference evidence="5 6" key="1">
    <citation type="submission" date="2019-11" db="EMBL/GenBank/DDBJ databases">
        <title>Genome sequences of 17 halophilic strains isolated from different environments.</title>
        <authorList>
            <person name="Furrow R.E."/>
        </authorList>
    </citation>
    <scope>NUCLEOTIDE SEQUENCE [LARGE SCALE GENOMIC DNA]</scope>
    <source>
        <strain evidence="5 6">22511_23_Filter</strain>
    </source>
</reference>
<dbReference type="Pfam" id="PF00293">
    <property type="entry name" value="NUDIX"/>
    <property type="match status" value="1"/>
</dbReference>
<dbReference type="Gene3D" id="3.90.79.10">
    <property type="entry name" value="Nucleoside Triphosphate Pyrophosphohydrolase"/>
    <property type="match status" value="1"/>
</dbReference>
<dbReference type="InterPro" id="IPR000086">
    <property type="entry name" value="NUDIX_hydrolase_dom"/>
</dbReference>
<evidence type="ECO:0000313" key="6">
    <source>
        <dbReference type="Proteomes" id="UP000460949"/>
    </source>
</evidence>
<evidence type="ECO:0000256" key="3">
    <source>
        <dbReference type="RuleBase" id="RU003476"/>
    </source>
</evidence>
<dbReference type="Proteomes" id="UP000460949">
    <property type="component" value="Unassembled WGS sequence"/>
</dbReference>
<dbReference type="PROSITE" id="PS00893">
    <property type="entry name" value="NUDIX_BOX"/>
    <property type="match status" value="1"/>
</dbReference>
<comment type="cofactor">
    <cofactor evidence="1">
        <name>Mg(2+)</name>
        <dbReference type="ChEBI" id="CHEBI:18420"/>
    </cofactor>
</comment>
<dbReference type="RefSeq" id="WP_160835876.1">
    <property type="nucleotide sequence ID" value="NZ_WMET01000001.1"/>
</dbReference>
<organism evidence="5 6">
    <name type="scientific">Halobacillus litoralis</name>
    <dbReference type="NCBI Taxonomy" id="45668"/>
    <lineage>
        <taxon>Bacteria</taxon>
        <taxon>Bacillati</taxon>
        <taxon>Bacillota</taxon>
        <taxon>Bacilli</taxon>
        <taxon>Bacillales</taxon>
        <taxon>Bacillaceae</taxon>
        <taxon>Halobacillus</taxon>
    </lineage>
</organism>
<dbReference type="InterPro" id="IPR020476">
    <property type="entry name" value="Nudix_hydrolase"/>
</dbReference>
<protein>
    <submittedName>
        <fullName evidence="5">NUDIX domain-containing protein</fullName>
    </submittedName>
</protein>
<dbReference type="SUPFAM" id="SSF55811">
    <property type="entry name" value="Nudix"/>
    <property type="match status" value="1"/>
</dbReference>
<dbReference type="FunFam" id="3.90.79.10:FF:000024">
    <property type="entry name" value="ADP-ribose pyrophosphatase"/>
    <property type="match status" value="1"/>
</dbReference>
<dbReference type="PANTHER" id="PTHR11839">
    <property type="entry name" value="UDP/ADP-SUGAR PYROPHOSPHATASE"/>
    <property type="match status" value="1"/>
</dbReference>
<evidence type="ECO:0000313" key="5">
    <source>
        <dbReference type="EMBL" id="MYL19496.1"/>
    </source>
</evidence>
<evidence type="ECO:0000256" key="1">
    <source>
        <dbReference type="ARBA" id="ARBA00001946"/>
    </source>
</evidence>
<keyword evidence="2 3" id="KW-0378">Hydrolase</keyword>
<dbReference type="CDD" id="cd03424">
    <property type="entry name" value="NUDIX_ADPRase_Nudt5_UGPPase_Nudt14"/>
    <property type="match status" value="1"/>
</dbReference>
<dbReference type="GO" id="GO:0005829">
    <property type="term" value="C:cytosol"/>
    <property type="evidence" value="ECO:0007669"/>
    <property type="project" value="TreeGrafter"/>
</dbReference>
<feature type="domain" description="Nudix hydrolase" evidence="4">
    <location>
        <begin position="40"/>
        <end position="176"/>
    </location>
</feature>
<dbReference type="GO" id="GO:0006753">
    <property type="term" value="P:nucleoside phosphate metabolic process"/>
    <property type="evidence" value="ECO:0007669"/>
    <property type="project" value="TreeGrafter"/>
</dbReference>
<dbReference type="PANTHER" id="PTHR11839:SF18">
    <property type="entry name" value="NUDIX HYDROLASE DOMAIN-CONTAINING PROTEIN"/>
    <property type="match status" value="1"/>
</dbReference>
<dbReference type="OrthoDB" id="9806150at2"/>
<dbReference type="InterPro" id="IPR020084">
    <property type="entry name" value="NUDIX_hydrolase_CS"/>
</dbReference>
<dbReference type="AlphaFoldDB" id="A0A845DQ20"/>